<dbReference type="Pfam" id="PF01526">
    <property type="entry name" value="DDE_Tnp_Tn3"/>
    <property type="match status" value="1"/>
</dbReference>
<keyword evidence="3" id="KW-1185">Reference proteome</keyword>
<dbReference type="InterPro" id="IPR002513">
    <property type="entry name" value="Tn3_Tnp_DDE_dom"/>
</dbReference>
<dbReference type="RefSeq" id="WP_204944793.1">
    <property type="nucleotide sequence ID" value="NZ_JAFBBP010000001.1"/>
</dbReference>
<dbReference type="Proteomes" id="UP000764837">
    <property type="component" value="Unassembled WGS sequence"/>
</dbReference>
<sequence>MTLMRRLSSNSRNDQIYKAFREVGRVMRTVALLRFLADLGLQARVTAATKKTEAYDGVLGLEAGSVTRA</sequence>
<name>A0ABS2M1W9_9ACTN</name>
<protein>
    <submittedName>
        <fullName evidence="2">TnpA family transposase</fullName>
    </submittedName>
</protein>
<feature type="domain" description="Tn3 transposase DDE" evidence="1">
    <location>
        <begin position="2"/>
        <end position="57"/>
    </location>
</feature>
<comment type="caution">
    <text evidence="2">The sequence shown here is derived from an EMBL/GenBank/DDBJ whole genome shotgun (WGS) entry which is preliminary data.</text>
</comment>
<evidence type="ECO:0000313" key="2">
    <source>
        <dbReference type="EMBL" id="MBM7494182.1"/>
    </source>
</evidence>
<evidence type="ECO:0000313" key="3">
    <source>
        <dbReference type="Proteomes" id="UP000764837"/>
    </source>
</evidence>
<reference evidence="2 3" key="1">
    <citation type="submission" date="2021-01" db="EMBL/GenBank/DDBJ databases">
        <title>Sequencing the genomes of 1000 actinobacteria strains.</title>
        <authorList>
            <person name="Klenk H.-P."/>
        </authorList>
    </citation>
    <scope>NUCLEOTIDE SEQUENCE [LARGE SCALE GENOMIC DNA]</scope>
    <source>
        <strain evidence="2 3">DSM 100204</strain>
    </source>
</reference>
<accession>A0ABS2M1W9</accession>
<proteinExistence type="predicted"/>
<gene>
    <name evidence="2" type="ORF">JOD64_005404</name>
</gene>
<evidence type="ECO:0000259" key="1">
    <source>
        <dbReference type="Pfam" id="PF01526"/>
    </source>
</evidence>
<organism evidence="2 3">
    <name type="scientific">Micromonospora luteifusca</name>
    <dbReference type="NCBI Taxonomy" id="709860"/>
    <lineage>
        <taxon>Bacteria</taxon>
        <taxon>Bacillati</taxon>
        <taxon>Actinomycetota</taxon>
        <taxon>Actinomycetes</taxon>
        <taxon>Micromonosporales</taxon>
        <taxon>Micromonosporaceae</taxon>
        <taxon>Micromonospora</taxon>
    </lineage>
</organism>
<dbReference type="EMBL" id="JAFBBP010000001">
    <property type="protein sequence ID" value="MBM7494182.1"/>
    <property type="molecule type" value="Genomic_DNA"/>
</dbReference>